<proteinExistence type="predicted"/>
<protein>
    <submittedName>
        <fullName evidence="3">F-box only protein 28 like protein</fullName>
    </submittedName>
</protein>
<reference evidence="3" key="1">
    <citation type="journal article" date="2020" name="bioRxiv">
        <title>Chromosome-level reference genome of the European wasp spider Argiope bruennichi: a resource for studies on range expansion and evolutionary adaptation.</title>
        <authorList>
            <person name="Sheffer M.M."/>
            <person name="Hoppe A."/>
            <person name="Krehenwinkel H."/>
            <person name="Uhl G."/>
            <person name="Kuss A.W."/>
            <person name="Jensen L."/>
            <person name="Jensen C."/>
            <person name="Gillespie R.G."/>
            <person name="Hoff K.J."/>
            <person name="Prost S."/>
        </authorList>
    </citation>
    <scope>NUCLEOTIDE SEQUENCE</scope>
</reference>
<dbReference type="InterPro" id="IPR001810">
    <property type="entry name" value="F-box_dom"/>
</dbReference>
<dbReference type="SUPFAM" id="SSF81383">
    <property type="entry name" value="F-box domain"/>
    <property type="match status" value="1"/>
</dbReference>
<dbReference type="CDD" id="cd22100">
    <property type="entry name" value="F-box_FBXO28"/>
    <property type="match status" value="1"/>
</dbReference>
<evidence type="ECO:0000313" key="3">
    <source>
        <dbReference type="EMBL" id="KAF8764152.1"/>
    </source>
</evidence>
<dbReference type="Proteomes" id="UP000807504">
    <property type="component" value="Unassembled WGS sequence"/>
</dbReference>
<feature type="domain" description="F-box" evidence="2">
    <location>
        <begin position="40"/>
        <end position="88"/>
    </location>
</feature>
<dbReference type="GO" id="GO:0003713">
    <property type="term" value="F:transcription coactivator activity"/>
    <property type="evidence" value="ECO:0007669"/>
    <property type="project" value="TreeGrafter"/>
</dbReference>
<keyword evidence="4" id="KW-1185">Reference proteome</keyword>
<evidence type="ECO:0000313" key="4">
    <source>
        <dbReference type="Proteomes" id="UP000807504"/>
    </source>
</evidence>
<comment type="caution">
    <text evidence="3">The sequence shown here is derived from an EMBL/GenBank/DDBJ whole genome shotgun (WGS) entry which is preliminary data.</text>
</comment>
<dbReference type="OMA" id="KQHERIM"/>
<dbReference type="PANTHER" id="PTHR13252">
    <property type="entry name" value="F-BOX ONLY PROTEIN 28"/>
    <property type="match status" value="1"/>
</dbReference>
<feature type="region of interest" description="Disordered" evidence="1">
    <location>
        <begin position="1"/>
        <end position="21"/>
    </location>
</feature>
<reference evidence="3" key="2">
    <citation type="submission" date="2020-06" db="EMBL/GenBank/DDBJ databases">
        <authorList>
            <person name="Sheffer M."/>
        </authorList>
    </citation>
    <scope>NUCLEOTIDE SEQUENCE</scope>
</reference>
<dbReference type="GO" id="GO:0005634">
    <property type="term" value="C:nucleus"/>
    <property type="evidence" value="ECO:0007669"/>
    <property type="project" value="TreeGrafter"/>
</dbReference>
<dbReference type="PROSITE" id="PS50181">
    <property type="entry name" value="FBOX"/>
    <property type="match status" value="1"/>
</dbReference>
<evidence type="ECO:0000259" key="2">
    <source>
        <dbReference type="PROSITE" id="PS50181"/>
    </source>
</evidence>
<gene>
    <name evidence="3" type="ORF">HNY73_022258</name>
</gene>
<dbReference type="Gene3D" id="1.20.1280.50">
    <property type="match status" value="1"/>
</dbReference>
<dbReference type="OrthoDB" id="6437083at2759"/>
<dbReference type="InterPro" id="IPR039719">
    <property type="entry name" value="FBXO28"/>
</dbReference>
<dbReference type="Pfam" id="PF00646">
    <property type="entry name" value="F-box"/>
    <property type="match status" value="1"/>
</dbReference>
<dbReference type="EMBL" id="JABXBU010002231">
    <property type="protein sequence ID" value="KAF8764152.1"/>
    <property type="molecule type" value="Genomic_DNA"/>
</dbReference>
<organism evidence="3 4">
    <name type="scientific">Argiope bruennichi</name>
    <name type="common">Wasp spider</name>
    <name type="synonym">Aranea bruennichi</name>
    <dbReference type="NCBI Taxonomy" id="94029"/>
    <lineage>
        <taxon>Eukaryota</taxon>
        <taxon>Metazoa</taxon>
        <taxon>Ecdysozoa</taxon>
        <taxon>Arthropoda</taxon>
        <taxon>Chelicerata</taxon>
        <taxon>Arachnida</taxon>
        <taxon>Araneae</taxon>
        <taxon>Araneomorphae</taxon>
        <taxon>Entelegynae</taxon>
        <taxon>Araneoidea</taxon>
        <taxon>Araneidae</taxon>
        <taxon>Argiope</taxon>
    </lineage>
</organism>
<dbReference type="InterPro" id="IPR036047">
    <property type="entry name" value="F-box-like_dom_sf"/>
</dbReference>
<accession>A0A8T0E0A0</accession>
<dbReference type="SMART" id="SM00256">
    <property type="entry name" value="FBOX"/>
    <property type="match status" value="1"/>
</dbReference>
<evidence type="ECO:0000256" key="1">
    <source>
        <dbReference type="SAM" id="MobiDB-lite"/>
    </source>
</evidence>
<dbReference type="AlphaFoldDB" id="A0A8T0E0A0"/>
<dbReference type="PANTHER" id="PTHR13252:SF1">
    <property type="entry name" value="DAMPENED, ISOFORM A"/>
    <property type="match status" value="1"/>
</dbReference>
<sequence>MDISLNSYVSPENSHLDENQGSVQTLEKYNLDCQQKTAGPPLITDLPSEVIQHILRNLSFDTISKLRMVSKSFNEICSALLNSEFNHLRTIMLQKFQAIKALMPRRESARRKHPLARESDIIETLHMRLSLLHMTFGKHIERNYCCFFPGEIIDEIYRILRYMKDNPCLNRAYKVTDELFDLSTMAMEYFKEHIEPSLPEIPFLAHDLFEHSFIHPKSELSFQGAQLLLESTNIRKETDQPKNDDSVMKFQKQLKSTRDMAKRNRRDIIKIKQSLKCAKKRVSTVIKELQEIKWQHKNCKKGLFPEYCSLNDILFDIKRQKQELLKLACLSNCANNKSSVPELLPEKSYSNSDQSSYEGIPSGIDKTSCFSLNKFATTVTCFLDDGKNEITDCSLKVPEKSQLHISNENSNTTKD</sequence>
<name>A0A8T0E0A0_ARGBR</name>